<evidence type="ECO:0000313" key="4">
    <source>
        <dbReference type="Proteomes" id="UP000035218"/>
    </source>
</evidence>
<evidence type="ECO:0000313" key="1">
    <source>
        <dbReference type="EMBL" id="GED59201.1"/>
    </source>
</evidence>
<dbReference type="GeneID" id="87589213"/>
<organism evidence="2 4">
    <name type="scientific">Brevibacillus formosus</name>
    <dbReference type="NCBI Taxonomy" id="54913"/>
    <lineage>
        <taxon>Bacteria</taxon>
        <taxon>Bacillati</taxon>
        <taxon>Bacillota</taxon>
        <taxon>Bacilli</taxon>
        <taxon>Bacillales</taxon>
        <taxon>Paenibacillaceae</taxon>
        <taxon>Brevibacillus</taxon>
    </lineage>
</organism>
<reference evidence="2 4" key="1">
    <citation type="submission" date="2015-05" db="EMBL/GenBank/DDBJ databases">
        <title>Genome sequencing project for genomic taxonomy and phylogenomics of Bacillus-like bacteria.</title>
        <authorList>
            <person name="Liu B."/>
            <person name="Wang J."/>
            <person name="Zhu Y."/>
            <person name="Liu G."/>
            <person name="Chen Q."/>
            <person name="Chen Z."/>
            <person name="Lan J."/>
            <person name="Che J."/>
            <person name="Ge C."/>
            <person name="Shi H."/>
            <person name="Pan Z."/>
            <person name="Liu X."/>
        </authorList>
    </citation>
    <scope>NUCLEOTIDE SEQUENCE [LARGE SCALE GENOMIC DNA]</scope>
    <source>
        <strain evidence="2 4">DSM 9885</strain>
    </source>
</reference>
<dbReference type="EMBL" id="BJOL01000019">
    <property type="protein sequence ID" value="GED59201.1"/>
    <property type="molecule type" value="Genomic_DNA"/>
</dbReference>
<proteinExistence type="predicted"/>
<accession>A0A837KMK4</accession>
<reference evidence="1 5" key="2">
    <citation type="submission" date="2019-06" db="EMBL/GenBank/DDBJ databases">
        <title>Whole genome shotgun sequence of Brevibacillus formosus NBRC 15716.</title>
        <authorList>
            <person name="Hosoyama A."/>
            <person name="Uohara A."/>
            <person name="Ohji S."/>
            <person name="Ichikawa N."/>
        </authorList>
    </citation>
    <scope>NUCLEOTIDE SEQUENCE [LARGE SCALE GENOMIC DNA]</scope>
    <source>
        <strain evidence="1 5">NBRC 15716</strain>
    </source>
</reference>
<evidence type="ECO:0000313" key="2">
    <source>
        <dbReference type="EMBL" id="KLH98231.1"/>
    </source>
</evidence>
<evidence type="ECO:0000313" key="3">
    <source>
        <dbReference type="EMBL" id="KLH98233.1"/>
    </source>
</evidence>
<gene>
    <name evidence="2" type="ORF">AA984_14535</name>
    <name evidence="3" type="ORF">AA984_14550</name>
    <name evidence="1" type="ORF">BFO01nite_33330</name>
</gene>
<dbReference type="AlphaFoldDB" id="A0A837KMK4"/>
<dbReference type="EMBL" id="LDCN01000004">
    <property type="protein sequence ID" value="KLH98231.1"/>
    <property type="molecule type" value="Genomic_DNA"/>
</dbReference>
<name>A0A837KMK4_9BACL</name>
<evidence type="ECO:0000313" key="5">
    <source>
        <dbReference type="Proteomes" id="UP000319498"/>
    </source>
</evidence>
<sequence>MWGAVVDTVDIVFTTATFGGSEEIYEWVSGEDVGSLTERNIMAKGVADRATNALNYAGDVLTGNKSAKEMGTDALEAAWSGAKGVYSDFIEPFVKDGQYMLEETQGGTLDQVD</sequence>
<comment type="caution">
    <text evidence="2">The sequence shown here is derived from an EMBL/GenBank/DDBJ whole genome shotgun (WGS) entry which is preliminary data.</text>
</comment>
<dbReference type="Proteomes" id="UP000319498">
    <property type="component" value="Unassembled WGS sequence"/>
</dbReference>
<dbReference type="EMBL" id="LDCN01000004">
    <property type="protein sequence ID" value="KLH98233.1"/>
    <property type="molecule type" value="Genomic_DNA"/>
</dbReference>
<dbReference type="RefSeq" id="WP_047070534.1">
    <property type="nucleotide sequence ID" value="NZ_BJOL01000019.1"/>
</dbReference>
<dbReference type="Proteomes" id="UP000035218">
    <property type="component" value="Unassembled WGS sequence"/>
</dbReference>
<keyword evidence="5" id="KW-1185">Reference proteome</keyword>
<protein>
    <submittedName>
        <fullName evidence="2">Uncharacterized protein</fullName>
    </submittedName>
</protein>